<organism evidence="2 3">
    <name type="scientific">Nonlabens marinus S1-08</name>
    <dbReference type="NCBI Taxonomy" id="1454201"/>
    <lineage>
        <taxon>Bacteria</taxon>
        <taxon>Pseudomonadati</taxon>
        <taxon>Bacteroidota</taxon>
        <taxon>Flavobacteriia</taxon>
        <taxon>Flavobacteriales</taxon>
        <taxon>Flavobacteriaceae</taxon>
        <taxon>Nonlabens</taxon>
    </lineage>
</organism>
<dbReference type="OrthoDB" id="1452530at2"/>
<evidence type="ECO:0000313" key="3">
    <source>
        <dbReference type="Proteomes" id="UP000031760"/>
    </source>
</evidence>
<protein>
    <submittedName>
        <fullName evidence="2">Uncharacterized protein</fullName>
    </submittedName>
</protein>
<sequence length="346" mass="39288">MNQQQDNSNREEQEVDLVPVFVWIGNGIKNFFNAIGAFFKAIGHALILFFVFLQRNILLIGAFIVAGLALGFYLDSNTKSNYSAQLRVEPNFNSSSQLISNINYYDALTSEGDYTRLAKELGLTVDEAQQINGFSIEESYNDTELLEEYDRLARDADTMALDNFTFEGFKEAKREMDYQFYEIIAKANSRDVLEKAIPKIIEVKENSGIKAARLSYLENTEFNISSKQYQLTEIDSLLAAYQKMIATNQSSSGNTNLFVGDQRSSDNLATLFFQKQELLEDLQDLREDKYGSENTVNIVSEYVVRGSVKEEHTKLKLVILFFVLGILVAAIPAVWRFLKSYPNTSK</sequence>
<accession>W8VP61</accession>
<feature type="transmembrane region" description="Helical" evidence="1">
    <location>
        <begin position="317"/>
        <end position="338"/>
    </location>
</feature>
<keyword evidence="1" id="KW-0812">Transmembrane</keyword>
<evidence type="ECO:0000256" key="1">
    <source>
        <dbReference type="SAM" id="Phobius"/>
    </source>
</evidence>
<gene>
    <name evidence="2" type="ORF">NMS_0845</name>
</gene>
<dbReference type="RefSeq" id="WP_041495556.1">
    <property type="nucleotide sequence ID" value="NZ_AP014548.1"/>
</dbReference>
<dbReference type="KEGG" id="nmf:NMS_0845"/>
<keyword evidence="1" id="KW-1133">Transmembrane helix</keyword>
<dbReference type="HOGENOM" id="CLU_067781_0_0_10"/>
<keyword evidence="3" id="KW-1185">Reference proteome</keyword>
<keyword evidence="1" id="KW-0472">Membrane</keyword>
<feature type="transmembrane region" description="Helical" evidence="1">
    <location>
        <begin position="57"/>
        <end position="74"/>
    </location>
</feature>
<reference evidence="2 3" key="1">
    <citation type="journal article" date="2014" name="Proc. Natl. Acad. Sci. U.S.A.">
        <title>Functional characterization of flavobacteria rhodopsins reveals a unique class of light-driven chloride pump in bacteria.</title>
        <authorList>
            <person name="Yoshizawa S."/>
            <person name="Kumagai Y."/>
            <person name="Kim H."/>
            <person name="Ogura Y."/>
            <person name="Hayashi T."/>
            <person name="Iwasaki W."/>
            <person name="DeLong E.F."/>
            <person name="Kogure K."/>
        </authorList>
    </citation>
    <scope>NUCLEOTIDE SEQUENCE [LARGE SCALE GENOMIC DNA]</scope>
    <source>
        <strain evidence="2 3">S1-08</strain>
    </source>
</reference>
<dbReference type="EMBL" id="AP014548">
    <property type="protein sequence ID" value="BAO54854.1"/>
    <property type="molecule type" value="Genomic_DNA"/>
</dbReference>
<dbReference type="Proteomes" id="UP000031760">
    <property type="component" value="Chromosome"/>
</dbReference>
<feature type="transmembrane region" description="Helical" evidence="1">
    <location>
        <begin position="31"/>
        <end position="51"/>
    </location>
</feature>
<proteinExistence type="predicted"/>
<dbReference type="AlphaFoldDB" id="W8VP61"/>
<evidence type="ECO:0000313" key="2">
    <source>
        <dbReference type="EMBL" id="BAO54854.1"/>
    </source>
</evidence>
<name>W8VP61_9FLAO</name>
<dbReference type="STRING" id="1454201.NMS_0845"/>